<evidence type="ECO:0000256" key="2">
    <source>
        <dbReference type="ARBA" id="ARBA00023002"/>
    </source>
</evidence>
<dbReference type="Proteomes" id="UP000653565">
    <property type="component" value="Unassembled WGS sequence"/>
</dbReference>
<keyword evidence="2" id="KW-0560">Oxidoreductase</keyword>
<evidence type="ECO:0000313" key="5">
    <source>
        <dbReference type="EMBL" id="KAF4228464.1"/>
    </source>
</evidence>
<protein>
    <recommendedName>
        <fullName evidence="4">NADP-dependent oxidoreductase domain-containing protein</fullName>
    </recommendedName>
</protein>
<evidence type="ECO:0000259" key="4">
    <source>
        <dbReference type="Pfam" id="PF00248"/>
    </source>
</evidence>
<dbReference type="InterPro" id="IPR023210">
    <property type="entry name" value="NADP_OxRdtase_dom"/>
</dbReference>
<dbReference type="PANTHER" id="PTHR43364">
    <property type="entry name" value="NADH-SPECIFIC METHYLGLYOXAL REDUCTASE-RELATED"/>
    <property type="match status" value="1"/>
</dbReference>
<organism evidence="5 6">
    <name type="scientific">Aspergillus fumigatiaffinis</name>
    <dbReference type="NCBI Taxonomy" id="340414"/>
    <lineage>
        <taxon>Eukaryota</taxon>
        <taxon>Fungi</taxon>
        <taxon>Dikarya</taxon>
        <taxon>Ascomycota</taxon>
        <taxon>Pezizomycotina</taxon>
        <taxon>Eurotiomycetes</taxon>
        <taxon>Eurotiomycetidae</taxon>
        <taxon>Eurotiales</taxon>
        <taxon>Aspergillaceae</taxon>
        <taxon>Aspergillus</taxon>
        <taxon>Aspergillus subgen. Fumigati</taxon>
    </lineage>
</organism>
<comment type="caution">
    <text evidence="5">The sequence shown here is derived from an EMBL/GenBank/DDBJ whole genome shotgun (WGS) entry which is preliminary data.</text>
</comment>
<evidence type="ECO:0000313" key="6">
    <source>
        <dbReference type="Proteomes" id="UP000653565"/>
    </source>
</evidence>
<dbReference type="EMBL" id="JAAAPX010000152">
    <property type="protein sequence ID" value="KAF4228464.1"/>
    <property type="molecule type" value="Genomic_DNA"/>
</dbReference>
<reference evidence="5" key="2">
    <citation type="submission" date="2020-04" db="EMBL/GenBank/DDBJ databases">
        <authorList>
            <person name="Santos R.A.C."/>
            <person name="Steenwyk J.L."/>
            <person name="Rivero-Menendez O."/>
            <person name="Mead M.E."/>
            <person name="Silva L.P."/>
            <person name="Bastos R.W."/>
            <person name="Alastruey-Izquierdo A."/>
            <person name="Goldman G.H."/>
            <person name="Rokas A."/>
        </authorList>
    </citation>
    <scope>NUCLEOTIDE SEQUENCE</scope>
    <source>
        <strain evidence="5">CNM-CM6805</strain>
    </source>
</reference>
<dbReference type="Pfam" id="PF00248">
    <property type="entry name" value="Aldo_ket_red"/>
    <property type="match status" value="1"/>
</dbReference>
<accession>A0A8H4GTY1</accession>
<dbReference type="Gene3D" id="3.20.20.100">
    <property type="entry name" value="NADP-dependent oxidoreductase domain"/>
    <property type="match status" value="1"/>
</dbReference>
<gene>
    <name evidence="5" type="ORF">CNMCM6805_002164</name>
</gene>
<dbReference type="GO" id="GO:0016491">
    <property type="term" value="F:oxidoreductase activity"/>
    <property type="evidence" value="ECO:0007669"/>
    <property type="project" value="UniProtKB-KW"/>
</dbReference>
<proteinExistence type="inferred from homology"/>
<sequence>MNFVEAWFVKGLRRLGSTFNVYLRTRWVNARKSAFMILDFFLENGGNFIDTANFYHGGESEQWLGECMALRQNRDDLVIATKYTGFYKPDAKVRYNFQGNPKKSMVLSLENSLRSLQTSYVDIVS</sequence>
<reference evidence="5" key="1">
    <citation type="journal article" date="2020" name="bioRxiv">
        <title>Genomic and phenotypic heterogeneity of clinical isolates of the human pathogens Aspergillus fumigatus, Aspergillus lentulus and Aspergillus fumigatiaffinis.</title>
        <authorList>
            <person name="dos Santos R.A.C."/>
            <person name="Steenwyk J.L."/>
            <person name="Rivero-Menendez O."/>
            <person name="Mead M.E."/>
            <person name="Silva L.P."/>
            <person name="Bastos R.W."/>
            <person name="Alastruey-Izquierdo A."/>
            <person name="Goldman G.H."/>
            <person name="Rokas A."/>
        </authorList>
    </citation>
    <scope>NUCLEOTIDE SEQUENCE</scope>
    <source>
        <strain evidence="5">CNM-CM6805</strain>
    </source>
</reference>
<dbReference type="InterPro" id="IPR050523">
    <property type="entry name" value="AKR_Detox_Biosynth"/>
</dbReference>
<dbReference type="AlphaFoldDB" id="A0A8H4GTY1"/>
<keyword evidence="6" id="KW-1185">Reference proteome</keyword>
<dbReference type="InterPro" id="IPR036812">
    <property type="entry name" value="NAD(P)_OxRdtase_dom_sf"/>
</dbReference>
<name>A0A8H4GTY1_9EURO</name>
<dbReference type="SUPFAM" id="SSF51430">
    <property type="entry name" value="NAD(P)-linked oxidoreductase"/>
    <property type="match status" value="1"/>
</dbReference>
<dbReference type="PANTHER" id="PTHR43364:SF7">
    <property type="entry name" value="NADP-DEPENDENT OXIDOREDUCTASE DOMAIN-CONTAINING PROTEIN-RELATED"/>
    <property type="match status" value="1"/>
</dbReference>
<comment type="similarity">
    <text evidence="3">Belongs to the aldo/keto reductase family. Aldo/keto reductase 2 subfamily.</text>
</comment>
<feature type="domain" description="NADP-dependent oxidoreductase" evidence="4">
    <location>
        <begin position="27"/>
        <end position="124"/>
    </location>
</feature>
<keyword evidence="1" id="KW-0521">NADP</keyword>
<evidence type="ECO:0000256" key="1">
    <source>
        <dbReference type="ARBA" id="ARBA00022857"/>
    </source>
</evidence>
<evidence type="ECO:0000256" key="3">
    <source>
        <dbReference type="ARBA" id="ARBA00038157"/>
    </source>
</evidence>
<dbReference type="OrthoDB" id="48988at2759"/>